<feature type="transmembrane region" description="Helical" evidence="8">
    <location>
        <begin position="897"/>
        <end position="923"/>
    </location>
</feature>
<feature type="transmembrane region" description="Helical" evidence="8">
    <location>
        <begin position="463"/>
        <end position="490"/>
    </location>
</feature>
<dbReference type="PANTHER" id="PTHR32063:SF21">
    <property type="entry name" value="MULTIDRUG RESISTANCE PROTEIN MDTB"/>
    <property type="match status" value="1"/>
</dbReference>
<protein>
    <submittedName>
        <fullName evidence="9">Multidrug efflux pump</fullName>
    </submittedName>
</protein>
<evidence type="ECO:0000256" key="2">
    <source>
        <dbReference type="ARBA" id="ARBA00022448"/>
    </source>
</evidence>
<feature type="transmembrane region" description="Helical" evidence="8">
    <location>
        <begin position="12"/>
        <end position="32"/>
    </location>
</feature>
<comment type="subcellular location">
    <subcellularLocation>
        <location evidence="1">Cell inner membrane</location>
        <topology evidence="1">Multi-pass membrane protein</topology>
    </subcellularLocation>
</comment>
<gene>
    <name evidence="9" type="ORF">SAMN05216605_102602</name>
</gene>
<feature type="transmembrane region" description="Helical" evidence="8">
    <location>
        <begin position="431"/>
        <end position="451"/>
    </location>
</feature>
<evidence type="ECO:0000256" key="6">
    <source>
        <dbReference type="ARBA" id="ARBA00022989"/>
    </source>
</evidence>
<reference evidence="10" key="1">
    <citation type="submission" date="2016-10" db="EMBL/GenBank/DDBJ databases">
        <authorList>
            <person name="Varghese N."/>
            <person name="Submissions S."/>
        </authorList>
    </citation>
    <scope>NUCLEOTIDE SEQUENCE [LARGE SCALE GENOMIC DNA]</scope>
    <source>
        <strain evidence="10">ATCC 700689</strain>
    </source>
</reference>
<dbReference type="Gene3D" id="3.30.70.1430">
    <property type="entry name" value="Multidrug efflux transporter AcrB pore domain"/>
    <property type="match status" value="2"/>
</dbReference>
<dbReference type="FunFam" id="1.20.1640.10:FF:000001">
    <property type="entry name" value="Efflux pump membrane transporter"/>
    <property type="match status" value="1"/>
</dbReference>
<keyword evidence="5 8" id="KW-0812">Transmembrane</keyword>
<dbReference type="SUPFAM" id="SSF82714">
    <property type="entry name" value="Multidrug efflux transporter AcrB TolC docking domain, DN and DC subdomains"/>
    <property type="match status" value="2"/>
</dbReference>
<evidence type="ECO:0000256" key="4">
    <source>
        <dbReference type="ARBA" id="ARBA00022519"/>
    </source>
</evidence>
<dbReference type="Gene3D" id="1.20.1640.10">
    <property type="entry name" value="Multidrug efflux transporter AcrB transmembrane domain"/>
    <property type="match status" value="2"/>
</dbReference>
<evidence type="ECO:0000256" key="1">
    <source>
        <dbReference type="ARBA" id="ARBA00004429"/>
    </source>
</evidence>
<dbReference type="PANTHER" id="PTHR32063">
    <property type="match status" value="1"/>
</dbReference>
<dbReference type="Gene3D" id="3.30.70.1440">
    <property type="entry name" value="Multidrug efflux transporter AcrB pore domain"/>
    <property type="match status" value="1"/>
</dbReference>
<dbReference type="NCBIfam" id="NF033617">
    <property type="entry name" value="RND_permease_2"/>
    <property type="match status" value="1"/>
</dbReference>
<dbReference type="InterPro" id="IPR027463">
    <property type="entry name" value="AcrB_DN_DC_subdom"/>
</dbReference>
<organism evidence="9 10">
    <name type="scientific">Pseudomonas abietaniphila</name>
    <dbReference type="NCBI Taxonomy" id="89065"/>
    <lineage>
        <taxon>Bacteria</taxon>
        <taxon>Pseudomonadati</taxon>
        <taxon>Pseudomonadota</taxon>
        <taxon>Gammaproteobacteria</taxon>
        <taxon>Pseudomonadales</taxon>
        <taxon>Pseudomonadaceae</taxon>
        <taxon>Pseudomonas</taxon>
    </lineage>
</organism>
<feature type="transmembrane region" description="Helical" evidence="8">
    <location>
        <begin position="988"/>
        <end position="1014"/>
    </location>
</feature>
<evidence type="ECO:0000256" key="8">
    <source>
        <dbReference type="SAM" id="Phobius"/>
    </source>
</evidence>
<dbReference type="InterPro" id="IPR001036">
    <property type="entry name" value="Acrflvin-R"/>
</dbReference>
<dbReference type="PRINTS" id="PR00702">
    <property type="entry name" value="ACRIFLAVINRP"/>
</dbReference>
<evidence type="ECO:0000256" key="5">
    <source>
        <dbReference type="ARBA" id="ARBA00022692"/>
    </source>
</evidence>
<accession>A0A1G7VS50</accession>
<dbReference type="OrthoDB" id="9757904at2"/>
<evidence type="ECO:0000256" key="7">
    <source>
        <dbReference type="ARBA" id="ARBA00023136"/>
    </source>
</evidence>
<dbReference type="Pfam" id="PF00873">
    <property type="entry name" value="ACR_tran"/>
    <property type="match status" value="1"/>
</dbReference>
<dbReference type="SUPFAM" id="SSF82866">
    <property type="entry name" value="Multidrug efflux transporter AcrB transmembrane domain"/>
    <property type="match status" value="2"/>
</dbReference>
<keyword evidence="2" id="KW-0813">Transport</keyword>
<dbReference type="NCBIfam" id="NF007798">
    <property type="entry name" value="PRK10503.1"/>
    <property type="match status" value="1"/>
</dbReference>
<dbReference type="Gene3D" id="3.30.2090.10">
    <property type="entry name" value="Multidrug efflux transporter AcrB TolC docking domain, DN and DC subdomains"/>
    <property type="match status" value="2"/>
</dbReference>
<sequence length="1031" mass="111137">MNLSRLFILRPVATTLSMLAIVLAGLIAYTLLPVSALPQVDYPTIRVMTLYPGASPQVMTSAVTAPLERQFGQMPGLTQMASTSSGGASVITLRFSLDINMDVAEQEVQAAINGATNLLPNDLPAPPTYNKVNPADTPVLTLAITSKTMLLPKLNDLVDTRMAQKIAQISGVGMVSIAGGQRQAVRIKVNPDALAANGLNLSDVRTLVTASNVNTPKGNFDGPTRVSMLDANDQLKSPEEYANLILAYNNGGPLRLKDVAQIVDGAENERLAAWANQNQAVLLNIQRQPGANVIEVVDRIKALLPSITDNLPAGLDVVVLTDRTQTIRASVSDVQHELLISIVLVVLVTFLFLRRLSATIIPSVAVPLSLVGTFGVMYLAGFSVNNLTLMAMTVATGFVVDDAIVMLENISRHLEEGETPLQAALKGARQIGFTLISLTISLIAVLIPLLFMADVVGRLFREFAITLAVAILISLVVSLTLTPMMCARLLKREPREEEQGRFYRASGVWIDWLIGAYGRKLQWVLKHQPLTLLVAIATLGITVLLYLAVPKGFFPVQDTGVIQGISEAPQSVSFASMSERQQALANIILQDPAVASLSSYIGVDGDNATLNSGRMLINLKPHNQRDLTATQVIQRIQPQVDQLSDIRLFMQPVQDLTIEDRVSRTQYQFSMSSPDAELLSLWSNKLVEALAARTELTDVASDLQDKGLQVYLNIDRDAASRLGVTVANITDALYDAFGQRQISTIYTQASQYRVVLQAAAASDLGPQALDQIHVKTTDGGQVKLSSLAKVEQRQAQLAITHIGQFPAVMMSFNLAPGVALGQAVEVIEQVQKDIGMPIGVQTEFQGAAEAFQASLSSTLLLVLAAVVTMYIVLGVLYESYIHPITILSTLPSAAIGALLALILSGNDLGMIAIIGIILLIGIVKKNAIMMIDFALDAERNRGVDPQTAIYEAALLRFRPILMTTLAALFGAIPLMFATGSGAELRQPLGLVMVGGLLVSQVLTLFTTPVIYLYFDRMGRRFRRSGKTEVAV</sequence>
<feature type="transmembrane region" description="Helical" evidence="8">
    <location>
        <begin position="530"/>
        <end position="549"/>
    </location>
</feature>
<dbReference type="FunFam" id="3.30.70.1430:FF:000001">
    <property type="entry name" value="Efflux pump membrane transporter"/>
    <property type="match status" value="1"/>
</dbReference>
<dbReference type="Proteomes" id="UP000182894">
    <property type="component" value="Unassembled WGS sequence"/>
</dbReference>
<dbReference type="Gene3D" id="3.30.70.1320">
    <property type="entry name" value="Multidrug efflux transporter AcrB pore domain like"/>
    <property type="match status" value="1"/>
</dbReference>
<feature type="transmembrane region" description="Helical" evidence="8">
    <location>
        <begin position="360"/>
        <end position="381"/>
    </location>
</feature>
<evidence type="ECO:0000256" key="3">
    <source>
        <dbReference type="ARBA" id="ARBA00022475"/>
    </source>
</evidence>
<keyword evidence="7 8" id="KW-0472">Membrane</keyword>
<evidence type="ECO:0000313" key="10">
    <source>
        <dbReference type="Proteomes" id="UP000182894"/>
    </source>
</evidence>
<dbReference type="SUPFAM" id="SSF82693">
    <property type="entry name" value="Multidrug efflux transporter AcrB pore domain, PN1, PN2, PC1 and PC2 subdomains"/>
    <property type="match status" value="4"/>
</dbReference>
<proteinExistence type="predicted"/>
<dbReference type="AlphaFoldDB" id="A0A1G7VS50"/>
<dbReference type="RefSeq" id="WP_074751159.1">
    <property type="nucleotide sequence ID" value="NZ_FNCO01000002.1"/>
</dbReference>
<keyword evidence="3" id="KW-1003">Cell membrane</keyword>
<feature type="transmembrane region" description="Helical" evidence="8">
    <location>
        <begin position="960"/>
        <end position="982"/>
    </location>
</feature>
<evidence type="ECO:0000313" key="9">
    <source>
        <dbReference type="EMBL" id="SDG62527.1"/>
    </source>
</evidence>
<dbReference type="STRING" id="89065.SAMN05216605_102602"/>
<dbReference type="GO" id="GO:0042910">
    <property type="term" value="F:xenobiotic transmembrane transporter activity"/>
    <property type="evidence" value="ECO:0007669"/>
    <property type="project" value="TreeGrafter"/>
</dbReference>
<feature type="transmembrane region" description="Helical" evidence="8">
    <location>
        <begin position="859"/>
        <end position="877"/>
    </location>
</feature>
<keyword evidence="10" id="KW-1185">Reference proteome</keyword>
<keyword evidence="4" id="KW-0997">Cell inner membrane</keyword>
<keyword evidence="6 8" id="KW-1133">Transmembrane helix</keyword>
<name>A0A1G7VS50_9PSED</name>
<dbReference type="GO" id="GO:0005886">
    <property type="term" value="C:plasma membrane"/>
    <property type="evidence" value="ECO:0007669"/>
    <property type="project" value="UniProtKB-SubCell"/>
</dbReference>
<dbReference type="EMBL" id="FNCO01000002">
    <property type="protein sequence ID" value="SDG62527.1"/>
    <property type="molecule type" value="Genomic_DNA"/>
</dbReference>